<dbReference type="EMBL" id="CP117167">
    <property type="protein sequence ID" value="WCT13119.1"/>
    <property type="molecule type" value="Genomic_DNA"/>
</dbReference>
<proteinExistence type="predicted"/>
<organism evidence="1 2">
    <name type="scientific">Mucilaginibacter jinjuensis</name>
    <dbReference type="NCBI Taxonomy" id="1176721"/>
    <lineage>
        <taxon>Bacteria</taxon>
        <taxon>Pseudomonadati</taxon>
        <taxon>Bacteroidota</taxon>
        <taxon>Sphingobacteriia</taxon>
        <taxon>Sphingobacteriales</taxon>
        <taxon>Sphingobacteriaceae</taxon>
        <taxon>Mucilaginibacter</taxon>
    </lineage>
</organism>
<keyword evidence="2" id="KW-1185">Reference proteome</keyword>
<dbReference type="Proteomes" id="UP001216139">
    <property type="component" value="Chromosome"/>
</dbReference>
<dbReference type="RefSeq" id="WP_273631388.1">
    <property type="nucleotide sequence ID" value="NZ_CP117167.1"/>
</dbReference>
<evidence type="ECO:0000313" key="1">
    <source>
        <dbReference type="EMBL" id="WCT13119.1"/>
    </source>
</evidence>
<dbReference type="InterPro" id="IPR053747">
    <property type="entry name" value="Fluoresc_Recovery_Reg"/>
</dbReference>
<dbReference type="Gene3D" id="6.10.140.1840">
    <property type="match status" value="1"/>
</dbReference>
<gene>
    <name evidence="1" type="ORF">PQO05_04120</name>
</gene>
<name>A0ABY7TAA3_9SPHI</name>
<protein>
    <submittedName>
        <fullName evidence="1">Uncharacterized protein</fullName>
    </submittedName>
</protein>
<sequence>MDLSKKDKKAAREIIAKGMHAEFQRGMQHFDIIMQKWRESKDEDQIHYAELYGEVRQFDKRIAFRYDRLSGSIYLDTIIIQIIEKLIDLSDLNLLSTETQEYIIQSLKNRTL</sequence>
<evidence type="ECO:0000313" key="2">
    <source>
        <dbReference type="Proteomes" id="UP001216139"/>
    </source>
</evidence>
<reference evidence="1 2" key="1">
    <citation type="submission" date="2023-02" db="EMBL/GenBank/DDBJ databases">
        <title>Genome sequence of Mucilaginibacter jinjuensis strain KACC 16571.</title>
        <authorList>
            <person name="Kim S."/>
            <person name="Heo J."/>
            <person name="Kwon S.-W."/>
        </authorList>
    </citation>
    <scope>NUCLEOTIDE SEQUENCE [LARGE SCALE GENOMIC DNA]</scope>
    <source>
        <strain evidence="1 2">KACC 16571</strain>
    </source>
</reference>
<accession>A0ABY7TAA3</accession>